<evidence type="ECO:0000313" key="2">
    <source>
        <dbReference type="EMBL" id="CAH0556082.1"/>
    </source>
</evidence>
<evidence type="ECO:0008006" key="4">
    <source>
        <dbReference type="Google" id="ProtNLM"/>
    </source>
</evidence>
<organism evidence="2 3">
    <name type="scientific">Brassicogethes aeneus</name>
    <name type="common">Rape pollen beetle</name>
    <name type="synonym">Meligethes aeneus</name>
    <dbReference type="NCBI Taxonomy" id="1431903"/>
    <lineage>
        <taxon>Eukaryota</taxon>
        <taxon>Metazoa</taxon>
        <taxon>Ecdysozoa</taxon>
        <taxon>Arthropoda</taxon>
        <taxon>Hexapoda</taxon>
        <taxon>Insecta</taxon>
        <taxon>Pterygota</taxon>
        <taxon>Neoptera</taxon>
        <taxon>Endopterygota</taxon>
        <taxon>Coleoptera</taxon>
        <taxon>Polyphaga</taxon>
        <taxon>Cucujiformia</taxon>
        <taxon>Nitidulidae</taxon>
        <taxon>Meligethinae</taxon>
        <taxon>Brassicogethes</taxon>
    </lineage>
</organism>
<dbReference type="EMBL" id="OV121135">
    <property type="protein sequence ID" value="CAH0556082.1"/>
    <property type="molecule type" value="Genomic_DNA"/>
</dbReference>
<dbReference type="InterPro" id="IPR053741">
    <property type="entry name" value="Ser_Fungal_Prot_Inhib_sf"/>
</dbReference>
<dbReference type="Gene3D" id="2.10.80.20">
    <property type="match status" value="1"/>
</dbReference>
<sequence>MFYSYILAKMKFILFFISTFIFYEQLHSFVPCKTETYDACATASCVDEPTRCPKGQTIIYGGWCRCCRVCATILREGAKCPFDAYIGIGPPSRFCDEGLRCIQGVCTKV</sequence>
<dbReference type="Pfam" id="PF12190">
    <property type="entry name" value="amfpi-1"/>
    <property type="match status" value="1"/>
</dbReference>
<feature type="signal peptide" evidence="1">
    <location>
        <begin position="1"/>
        <end position="28"/>
    </location>
</feature>
<dbReference type="AlphaFoldDB" id="A0A9P0B5Q7"/>
<dbReference type="Proteomes" id="UP001154078">
    <property type="component" value="Chromosome 4"/>
</dbReference>
<proteinExistence type="predicted"/>
<dbReference type="InterPro" id="IPR021066">
    <property type="entry name" value="FPI1"/>
</dbReference>
<feature type="chain" id="PRO_5040208393" description="IGFBP N-terminal domain-containing protein" evidence="1">
    <location>
        <begin position="29"/>
        <end position="109"/>
    </location>
</feature>
<reference evidence="2" key="1">
    <citation type="submission" date="2021-12" db="EMBL/GenBank/DDBJ databases">
        <authorList>
            <person name="King R."/>
        </authorList>
    </citation>
    <scope>NUCLEOTIDE SEQUENCE</scope>
</reference>
<accession>A0A9P0B5Q7</accession>
<gene>
    <name evidence="2" type="ORF">MELIAE_LOCUS7274</name>
</gene>
<dbReference type="OrthoDB" id="6728452at2759"/>
<evidence type="ECO:0000313" key="3">
    <source>
        <dbReference type="Proteomes" id="UP001154078"/>
    </source>
</evidence>
<evidence type="ECO:0000256" key="1">
    <source>
        <dbReference type="SAM" id="SignalP"/>
    </source>
</evidence>
<dbReference type="GO" id="GO:0030414">
    <property type="term" value="F:peptidase inhibitor activity"/>
    <property type="evidence" value="ECO:0007669"/>
    <property type="project" value="InterPro"/>
</dbReference>
<keyword evidence="3" id="KW-1185">Reference proteome</keyword>
<protein>
    <recommendedName>
        <fullName evidence="4">IGFBP N-terminal domain-containing protein</fullName>
    </recommendedName>
</protein>
<keyword evidence="1" id="KW-0732">Signal</keyword>
<name>A0A9P0B5Q7_BRAAE</name>